<accession>A0A9D1RN23</accession>
<sequence length="103" mass="11473">MPRRNRPRGHSSGAPRDLPRDGASYLGTWREEGPGWSASSAYGGSETYLVRRMGATSAVKHYVCPGCNQGIPPGVAHVVAWPDTVNGAEYRRHWHTACWQRRR</sequence>
<organism evidence="2 3">
    <name type="scientific">Candidatus Corynebacterium avicola</name>
    <dbReference type="NCBI Taxonomy" id="2838527"/>
    <lineage>
        <taxon>Bacteria</taxon>
        <taxon>Bacillati</taxon>
        <taxon>Actinomycetota</taxon>
        <taxon>Actinomycetes</taxon>
        <taxon>Mycobacteriales</taxon>
        <taxon>Corynebacteriaceae</taxon>
        <taxon>Corynebacterium</taxon>
    </lineage>
</organism>
<reference evidence="2" key="2">
    <citation type="submission" date="2021-04" db="EMBL/GenBank/DDBJ databases">
        <authorList>
            <person name="Gilroy R."/>
        </authorList>
    </citation>
    <scope>NUCLEOTIDE SEQUENCE</scope>
    <source>
        <strain evidence="2">CHK32-1732</strain>
    </source>
</reference>
<evidence type="ECO:0000313" key="2">
    <source>
        <dbReference type="EMBL" id="HIW90572.1"/>
    </source>
</evidence>
<proteinExistence type="predicted"/>
<reference evidence="2" key="1">
    <citation type="journal article" date="2021" name="PeerJ">
        <title>Extensive microbial diversity within the chicken gut microbiome revealed by metagenomics and culture.</title>
        <authorList>
            <person name="Gilroy R."/>
            <person name="Ravi A."/>
            <person name="Getino M."/>
            <person name="Pursley I."/>
            <person name="Horton D.L."/>
            <person name="Alikhan N.F."/>
            <person name="Baker D."/>
            <person name="Gharbi K."/>
            <person name="Hall N."/>
            <person name="Watson M."/>
            <person name="Adriaenssens E.M."/>
            <person name="Foster-Nyarko E."/>
            <person name="Jarju S."/>
            <person name="Secka A."/>
            <person name="Antonio M."/>
            <person name="Oren A."/>
            <person name="Chaudhuri R.R."/>
            <person name="La Ragione R."/>
            <person name="Hildebrand F."/>
            <person name="Pallen M.J."/>
        </authorList>
    </citation>
    <scope>NUCLEOTIDE SEQUENCE</scope>
    <source>
        <strain evidence="2">CHK32-1732</strain>
    </source>
</reference>
<evidence type="ECO:0000256" key="1">
    <source>
        <dbReference type="SAM" id="MobiDB-lite"/>
    </source>
</evidence>
<dbReference type="Proteomes" id="UP000824190">
    <property type="component" value="Unassembled WGS sequence"/>
</dbReference>
<evidence type="ECO:0008006" key="4">
    <source>
        <dbReference type="Google" id="ProtNLM"/>
    </source>
</evidence>
<name>A0A9D1RN23_9CORY</name>
<gene>
    <name evidence="2" type="ORF">H9870_02775</name>
</gene>
<protein>
    <recommendedName>
        <fullName evidence="4">ATP/GTP-binding protein</fullName>
    </recommendedName>
</protein>
<dbReference type="AlphaFoldDB" id="A0A9D1RN23"/>
<comment type="caution">
    <text evidence="2">The sequence shown here is derived from an EMBL/GenBank/DDBJ whole genome shotgun (WGS) entry which is preliminary data.</text>
</comment>
<dbReference type="EMBL" id="DXGC01000024">
    <property type="protein sequence ID" value="HIW90572.1"/>
    <property type="molecule type" value="Genomic_DNA"/>
</dbReference>
<evidence type="ECO:0000313" key="3">
    <source>
        <dbReference type="Proteomes" id="UP000824190"/>
    </source>
</evidence>
<feature type="region of interest" description="Disordered" evidence="1">
    <location>
        <begin position="1"/>
        <end position="26"/>
    </location>
</feature>